<dbReference type="EMBL" id="JAIXNE010000001">
    <property type="protein sequence ID" value="MCA6074460.1"/>
    <property type="molecule type" value="Genomic_DNA"/>
</dbReference>
<keyword evidence="6" id="KW-0472">Membrane</keyword>
<protein>
    <recommendedName>
        <fullName evidence="11">Aromatic hydrocarbon degradation protein</fullName>
    </recommendedName>
</protein>
<comment type="subcellular location">
    <subcellularLocation>
        <location evidence="1">Cell outer membrane</location>
        <topology evidence="1">Multi-pass membrane protein</topology>
    </subcellularLocation>
</comment>
<sequence length="473" mass="52879">MKSTIGILLGVFVSFFASSQDTHYWTQQFGTRSALMSGAVVAGAEDNSMVYYNPGALGFLEDGNLSINANLYQIENIRIQNAIGQRADFKSSQIGNVPLLVSGMLNRQDSKWKIGYGIMSPVAFQFKGTARIDGDYQITDDAESPGNEEFIGELSKTVKTNEILLALGFSRKITEKFSIGFSNFFNMRSENYHQNFLVYFFLNDDDNTLVSGTDIENVKYFNVRYQMKIGGAWHLPNNWEIGATFTTPSLNLFGNGTISANISLNNTKLFTDDRRDFLASDRQEKLKSRFKSPASFAVGVNKKFERSMLSFSAQYYTSLDPYNIMEAESSAFVRPSDLYSEFTSDEFLIVQSGAKSVFNIAIGYEKKLSDMLSLNLSARTDNSYFIKEEKGTSTTMTDWDILHFTGGINIDKERSSLTLGLLGSFGRNNEYSQDGNLEDPDETLLLGGALEVTEASYSAIGLLLGYTYRFKKF</sequence>
<keyword evidence="4" id="KW-0812">Transmembrane</keyword>
<evidence type="ECO:0000256" key="8">
    <source>
        <dbReference type="SAM" id="SignalP"/>
    </source>
</evidence>
<evidence type="ECO:0000256" key="1">
    <source>
        <dbReference type="ARBA" id="ARBA00004571"/>
    </source>
</evidence>
<keyword evidence="5 8" id="KW-0732">Signal</keyword>
<name>A0A9X1HM21_9BACT</name>
<keyword evidence="10" id="KW-1185">Reference proteome</keyword>
<dbReference type="GO" id="GO:0015483">
    <property type="term" value="F:long-chain fatty acid transporting porin activity"/>
    <property type="evidence" value="ECO:0007669"/>
    <property type="project" value="TreeGrafter"/>
</dbReference>
<evidence type="ECO:0008006" key="11">
    <source>
        <dbReference type="Google" id="ProtNLM"/>
    </source>
</evidence>
<evidence type="ECO:0000313" key="9">
    <source>
        <dbReference type="EMBL" id="MCA6074460.1"/>
    </source>
</evidence>
<gene>
    <name evidence="9" type="ORF">LDX50_06245</name>
</gene>
<evidence type="ECO:0000256" key="6">
    <source>
        <dbReference type="ARBA" id="ARBA00023136"/>
    </source>
</evidence>
<evidence type="ECO:0000313" key="10">
    <source>
        <dbReference type="Proteomes" id="UP001139409"/>
    </source>
</evidence>
<proteinExistence type="inferred from homology"/>
<evidence type="ECO:0000256" key="3">
    <source>
        <dbReference type="ARBA" id="ARBA00022452"/>
    </source>
</evidence>
<evidence type="ECO:0000256" key="2">
    <source>
        <dbReference type="ARBA" id="ARBA00008163"/>
    </source>
</evidence>
<organism evidence="9 10">
    <name type="scientific">Fulvivirga sedimenti</name>
    <dbReference type="NCBI Taxonomy" id="2879465"/>
    <lineage>
        <taxon>Bacteria</taxon>
        <taxon>Pseudomonadati</taxon>
        <taxon>Bacteroidota</taxon>
        <taxon>Cytophagia</taxon>
        <taxon>Cytophagales</taxon>
        <taxon>Fulvivirgaceae</taxon>
        <taxon>Fulvivirga</taxon>
    </lineage>
</organism>
<evidence type="ECO:0000256" key="4">
    <source>
        <dbReference type="ARBA" id="ARBA00022692"/>
    </source>
</evidence>
<dbReference type="PANTHER" id="PTHR35093:SF8">
    <property type="entry name" value="OUTER MEMBRANE PROTEIN NMB0088-RELATED"/>
    <property type="match status" value="1"/>
</dbReference>
<accession>A0A9X1HM21</accession>
<feature type="chain" id="PRO_5040804448" description="Aromatic hydrocarbon degradation protein" evidence="8">
    <location>
        <begin position="20"/>
        <end position="473"/>
    </location>
</feature>
<dbReference type="InterPro" id="IPR005017">
    <property type="entry name" value="OMPP1/FadL/TodX"/>
</dbReference>
<comment type="similarity">
    <text evidence="2">Belongs to the OmpP1/FadL family.</text>
</comment>
<dbReference type="Proteomes" id="UP001139409">
    <property type="component" value="Unassembled WGS sequence"/>
</dbReference>
<dbReference type="Gene3D" id="2.40.160.60">
    <property type="entry name" value="Outer membrane protein transport protein (OMPP1/FadL/TodX)"/>
    <property type="match status" value="1"/>
</dbReference>
<comment type="caution">
    <text evidence="9">The sequence shown here is derived from an EMBL/GenBank/DDBJ whole genome shotgun (WGS) entry which is preliminary data.</text>
</comment>
<dbReference type="AlphaFoldDB" id="A0A9X1HM21"/>
<dbReference type="PANTHER" id="PTHR35093">
    <property type="entry name" value="OUTER MEMBRANE PROTEIN NMB0088-RELATED"/>
    <property type="match status" value="1"/>
</dbReference>
<evidence type="ECO:0000256" key="7">
    <source>
        <dbReference type="ARBA" id="ARBA00023237"/>
    </source>
</evidence>
<dbReference type="GO" id="GO:0009279">
    <property type="term" value="C:cell outer membrane"/>
    <property type="evidence" value="ECO:0007669"/>
    <property type="project" value="UniProtKB-SubCell"/>
</dbReference>
<feature type="signal peptide" evidence="8">
    <location>
        <begin position="1"/>
        <end position="19"/>
    </location>
</feature>
<dbReference type="RefSeq" id="WP_225697552.1">
    <property type="nucleotide sequence ID" value="NZ_JAIXNE010000001.1"/>
</dbReference>
<reference evidence="9" key="1">
    <citation type="submission" date="2021-09" db="EMBL/GenBank/DDBJ databases">
        <title>Fulvivirga sp. isolated from coastal sediment.</title>
        <authorList>
            <person name="Yu H."/>
        </authorList>
    </citation>
    <scope>NUCLEOTIDE SEQUENCE</scope>
    <source>
        <strain evidence="9">1062</strain>
    </source>
</reference>
<dbReference type="SUPFAM" id="SSF56935">
    <property type="entry name" value="Porins"/>
    <property type="match status" value="1"/>
</dbReference>
<keyword evidence="7" id="KW-0998">Cell outer membrane</keyword>
<evidence type="ECO:0000256" key="5">
    <source>
        <dbReference type="ARBA" id="ARBA00022729"/>
    </source>
</evidence>
<keyword evidence="3" id="KW-1134">Transmembrane beta strand</keyword>